<accession>A0A916YD94</accession>
<organism evidence="2 3">
    <name type="scientific">Emticicia aquatilis</name>
    <dbReference type="NCBI Taxonomy" id="1537369"/>
    <lineage>
        <taxon>Bacteria</taxon>
        <taxon>Pseudomonadati</taxon>
        <taxon>Bacteroidota</taxon>
        <taxon>Cytophagia</taxon>
        <taxon>Cytophagales</taxon>
        <taxon>Leadbetterellaceae</taxon>
        <taxon>Emticicia</taxon>
    </lineage>
</organism>
<proteinExistence type="predicted"/>
<keyword evidence="1" id="KW-0175">Coiled coil</keyword>
<reference evidence="2" key="2">
    <citation type="submission" date="2020-09" db="EMBL/GenBank/DDBJ databases">
        <authorList>
            <person name="Sun Q."/>
            <person name="Zhou Y."/>
        </authorList>
    </citation>
    <scope>NUCLEOTIDE SEQUENCE</scope>
    <source>
        <strain evidence="2">CGMCC 1.15958</strain>
    </source>
</reference>
<dbReference type="AlphaFoldDB" id="A0A916YD94"/>
<sequence>MNDNKHHFENALNKTSQLIFRLLFYTKKSEPFSYAKDYSYNLVFEDLCNELTTTNETIFFLERLDVLLSNNVELEEYFTDRLDKIGECVFDEITQEDILSEINTHGSGALSAQSRWLTKRFNQLNELKEKVAQYKKNLLKLENPVSNVKNDDVTNNEQITPYYRGNSSNVDSEINIDKNVQSQDNNESFAEKFLFFLKGKSLTNKPYMTLNEYNHLIEATNYLFEKLEVPEDLKPIKSTALRAGEIRYSFYLMTKEKYPDTVYSENIFIFLTRIFPRLNDNKKNYRKSTNYKKFSEEPKNYQLLLSRNK</sequence>
<reference evidence="2" key="1">
    <citation type="journal article" date="2014" name="Int. J. Syst. Evol. Microbiol.">
        <title>Complete genome sequence of Corynebacterium casei LMG S-19264T (=DSM 44701T), isolated from a smear-ripened cheese.</title>
        <authorList>
            <consortium name="US DOE Joint Genome Institute (JGI-PGF)"/>
            <person name="Walter F."/>
            <person name="Albersmeier A."/>
            <person name="Kalinowski J."/>
            <person name="Ruckert C."/>
        </authorList>
    </citation>
    <scope>NUCLEOTIDE SEQUENCE</scope>
    <source>
        <strain evidence="2">CGMCC 1.15958</strain>
    </source>
</reference>
<evidence type="ECO:0000313" key="2">
    <source>
        <dbReference type="EMBL" id="GGD40651.1"/>
    </source>
</evidence>
<feature type="coiled-coil region" evidence="1">
    <location>
        <begin position="117"/>
        <end position="144"/>
    </location>
</feature>
<comment type="caution">
    <text evidence="2">The sequence shown here is derived from an EMBL/GenBank/DDBJ whole genome shotgun (WGS) entry which is preliminary data.</text>
</comment>
<name>A0A916YD94_9BACT</name>
<protein>
    <submittedName>
        <fullName evidence="2">Uncharacterized protein</fullName>
    </submittedName>
</protein>
<evidence type="ECO:0000313" key="3">
    <source>
        <dbReference type="Proteomes" id="UP000609064"/>
    </source>
</evidence>
<evidence type="ECO:0000256" key="1">
    <source>
        <dbReference type="SAM" id="Coils"/>
    </source>
</evidence>
<dbReference type="RefSeq" id="WP_188763548.1">
    <property type="nucleotide sequence ID" value="NZ_BMKK01000001.1"/>
</dbReference>
<dbReference type="Proteomes" id="UP000609064">
    <property type="component" value="Unassembled WGS sequence"/>
</dbReference>
<gene>
    <name evidence="2" type="ORF">GCM10011514_00910</name>
</gene>
<dbReference type="EMBL" id="BMKK01000001">
    <property type="protein sequence ID" value="GGD40651.1"/>
    <property type="molecule type" value="Genomic_DNA"/>
</dbReference>
<keyword evidence="3" id="KW-1185">Reference proteome</keyword>